<keyword evidence="2" id="KW-0472">Membrane</keyword>
<feature type="region of interest" description="Disordered" evidence="1">
    <location>
        <begin position="78"/>
        <end position="99"/>
    </location>
</feature>
<keyword evidence="4" id="KW-1185">Reference proteome</keyword>
<name>A0AAJ4R699_9EURY</name>
<keyword evidence="2" id="KW-1133">Transmembrane helix</keyword>
<dbReference type="Proteomes" id="UP000270581">
    <property type="component" value="Unassembled WGS sequence"/>
</dbReference>
<proteinExistence type="predicted"/>
<evidence type="ECO:0000256" key="2">
    <source>
        <dbReference type="SAM" id="Phobius"/>
    </source>
</evidence>
<sequence length="143" mass="15407">MLPLGSLLAADVDILWDRKFQLLLLAKVMAPMDSGVLSPIFDSLTRRFGVSPASTGLLISAFTATAIFITRSPDCSPTVTAERRPARGPDAVQIRGNNDRPHDEFHRALRLRFLQGIGFAGMVPIIIASIGGGYTGAREATKE</sequence>
<comment type="caution">
    <text evidence="3">The sequence shown here is derived from an EMBL/GenBank/DDBJ whole genome shotgun (WGS) entry which is preliminary data.</text>
</comment>
<dbReference type="AlphaFoldDB" id="A0AAJ4R699"/>
<gene>
    <name evidence="3" type="ORF">Nmn1133_13920</name>
</gene>
<evidence type="ECO:0000313" key="3">
    <source>
        <dbReference type="EMBL" id="RNJ22036.1"/>
    </source>
</evidence>
<feature type="transmembrane region" description="Helical" evidence="2">
    <location>
        <begin position="113"/>
        <end position="137"/>
    </location>
</feature>
<organism evidence="3 4">
    <name type="scientific">Halosegnis longus</name>
    <dbReference type="NCBI Taxonomy" id="2216012"/>
    <lineage>
        <taxon>Archaea</taxon>
        <taxon>Methanobacteriati</taxon>
        <taxon>Methanobacteriota</taxon>
        <taxon>Stenosarchaea group</taxon>
        <taxon>Halobacteria</taxon>
        <taxon>Halobacteriales</taxon>
        <taxon>Natronomonadaceae</taxon>
        <taxon>Halosegnis</taxon>
    </lineage>
</organism>
<keyword evidence="2" id="KW-0812">Transmembrane</keyword>
<accession>A0AAJ4R699</accession>
<evidence type="ECO:0000313" key="4">
    <source>
        <dbReference type="Proteomes" id="UP000270581"/>
    </source>
</evidence>
<reference evidence="3 4" key="1">
    <citation type="submission" date="2018-11" db="EMBL/GenBank/DDBJ databases">
        <title>Genome sequences of Natronomonas sp. CBA1133.</title>
        <authorList>
            <person name="Roh S.W."/>
            <person name="Cha I.-T."/>
        </authorList>
    </citation>
    <scope>NUCLEOTIDE SEQUENCE [LARGE SCALE GENOMIC DNA]</scope>
    <source>
        <strain evidence="3 4">CBA1133</strain>
    </source>
</reference>
<protein>
    <submittedName>
        <fullName evidence="3">Uncharacterized protein</fullName>
    </submittedName>
</protein>
<dbReference type="EMBL" id="RJJC01000003">
    <property type="protein sequence ID" value="RNJ22036.1"/>
    <property type="molecule type" value="Genomic_DNA"/>
</dbReference>
<evidence type="ECO:0000256" key="1">
    <source>
        <dbReference type="SAM" id="MobiDB-lite"/>
    </source>
</evidence>
<dbReference type="RefSeq" id="WP_123124828.1">
    <property type="nucleotide sequence ID" value="NZ_RJJC01000003.1"/>
</dbReference>